<gene>
    <name evidence="1" type="ORF">ISN26_07890</name>
</gene>
<keyword evidence="2" id="KW-1185">Reference proteome</keyword>
<organism evidence="1 2">
    <name type="scientific">Candidatus Amphirhobacter heronislandensis</name>
    <dbReference type="NCBI Taxonomy" id="1732024"/>
    <lineage>
        <taxon>Bacteria</taxon>
        <taxon>Pseudomonadati</taxon>
        <taxon>Pseudomonadota</taxon>
        <taxon>Gammaproteobacteria</taxon>
        <taxon>Candidatus Tethybacterales</taxon>
        <taxon>Candidatus Tethybacteraceae</taxon>
        <taxon>Candidatus Amphirhobacter</taxon>
    </lineage>
</organism>
<evidence type="ECO:0000313" key="2">
    <source>
        <dbReference type="Proteomes" id="UP000604381"/>
    </source>
</evidence>
<comment type="caution">
    <text evidence="1">The sequence shown here is derived from an EMBL/GenBank/DDBJ whole genome shotgun (WGS) entry which is preliminary data.</text>
</comment>
<dbReference type="AlphaFoldDB" id="A0A930UDM5"/>
<protein>
    <submittedName>
        <fullName evidence="1">Uncharacterized protein</fullName>
    </submittedName>
</protein>
<evidence type="ECO:0000313" key="1">
    <source>
        <dbReference type="EMBL" id="MBF2735965.1"/>
    </source>
</evidence>
<name>A0A930UDM5_9GAMM</name>
<dbReference type="EMBL" id="JADHEI010000058">
    <property type="protein sequence ID" value="MBF2735965.1"/>
    <property type="molecule type" value="Genomic_DNA"/>
</dbReference>
<reference evidence="1" key="1">
    <citation type="submission" date="2020-10" db="EMBL/GenBank/DDBJ databases">
        <title>An improved Amphimedon queenslandica hologenome assembly reveals how three proteobacterial symbionts can extend the metabolic phenotypic of their marine sponge host.</title>
        <authorList>
            <person name="Degnan B."/>
            <person name="Degnan S."/>
            <person name="Xiang X."/>
        </authorList>
    </citation>
    <scope>NUCLEOTIDE SEQUENCE</scope>
    <source>
        <strain evidence="1">AqS2</strain>
    </source>
</reference>
<proteinExistence type="predicted"/>
<sequence>MKNPKESDSRDALKIAEDRLAVGVHRELEAVATSADEVSRHANALAMIDIAKTLREIRDMMQEDRDSTPSV</sequence>
<dbReference type="Proteomes" id="UP000604381">
    <property type="component" value="Unassembled WGS sequence"/>
</dbReference>
<accession>A0A930UDM5</accession>